<dbReference type="Gene3D" id="2.60.120.260">
    <property type="entry name" value="Galactose-binding domain-like"/>
    <property type="match status" value="2"/>
</dbReference>
<sequence length="1512" mass="168253">MKTLMYKAWIALLLLLCTPVMLIVVTTPMTLNNQLAFGGVTAVFLLIMGQVDSPRIRLAMALVTVMTATRYLYWRVTETLITDGFIEPILSFGLLAAEGYCWVVLVLSFFQSAWLLDRKVVPLPKDITKWPTVDVYIPTYNESLDVVRDTVLAAQNIDYPADKVNVYLLDDGKRAEFSAFASQAGVGYITRTDNKHAKAGNLNNALQKTSGELICIFDCDHIATRAFLQATVGSFLVDQKQALIQTPHHFYSPDPFERNLVSGREVPHEGELFYGPIQKGNDYWNAAFFCGSCAVIRRSALEEIGGFAVETVTEDAHTALKLQRKGWSTAYLGIPLAAGLATERLALHIVQRARWARGMTQILRRDNPLLGRGLSIPQRLCYLSAMLHFQFPLVRFIFLTAPLAYMLFGLNIIQASPQAVAVYVLPHLFAAVYTNAKLVGQYRYTFWNEIYETVLTFHLLKPSLVTLFNPNRGKFDVTEKGGRLEQSFFDFNVTRPHLFLLALLAAGLVWGVVRLVWWNPEGEQASVLLFNVAWASFSAIFLMAAIAVGSEQKQVREYVRIKLSRPVVLHLSGGYTLSSTTQNLSMGGMQLAAVAGFSKDARIDFIEMEFDGNPILFPVHIVSRDAQQIRLRFGTLNVVQRRQLVKLVMGRADAWLQKRKLPHDQPLRSMWTVIRAVTGLFFRNWKERRLFAGGGDSAGKARQADARSGSSPPMATAATAVSTPVSTWVWRMVLVALIMVGIMSTQRAWSQSLDVQALPSNARPLMLEALPKEAATLPDVEVNARGGLAFNMPLETRERIYPLLQRIDEVEPEPLRIQGNGAQAGIEFSLRSDEVSTGAVLHLDIRYSDALLEGLSRLDVTLNGIVIETLELDRFTAEHLVAEVAIPPELIITYNTLLLSVAGQTLEQCNNLLSEDIWVEVLPSSTLNVNVQSLPPLKGLANLPAPFADAADMERLVLPFIMPSMPSETLLSASAILASYFAIKADFRGADFPVHHTQIPDQHAVVVGTPEQMPLGVELPRIDGPTLLQLANPNNAMYRLLIVTGATEQDVKSAAAYLAHYQERLSGDSETVSAPQLALREAYDAPNWQALNEPIYLDKMAGENEMVGEGIRPSPQNYSFRLPPNMHLWPGDHVTLEVGYEFPRGEWLNEDESRLEIALNGTSLASLPVEKRSLAWEAWRFLGNDIRKERATLRIPQEKLYGNNQLSFYFNMAVNMPENGCELGLPDRIETRLYPDSYLDMSDAQYFAALPELSYWLSAGFPFTQWADLSHTTLLLAAEPDAIEIGTALGLIGRMGASTGYPSIALNVRKGLTLNDNLSDRDMLVVARADQLERSELNRYLGPFSIEQGALRVTPLNLMNRLNLWAQAQWGRDTERARNRIGSQSPEQILLGVRSPLNPTRSIIVATAFHDEGMRTLPAVIDQPQVSRQAVGDLVMVSPSQEVSAYQVGPRTPRGEMVWHRLIRWYTGQYIIPMLLAMGIVLLLLSGLLYSTLKRRALRRANAGSKTHSGGE</sequence>
<evidence type="ECO:0000256" key="12">
    <source>
        <dbReference type="ARBA" id="ARBA00022916"/>
    </source>
</evidence>
<keyword evidence="11 16" id="KW-0812">Transmembrane</keyword>
<evidence type="ECO:0000256" key="14">
    <source>
        <dbReference type="ARBA" id="ARBA00023136"/>
    </source>
</evidence>
<feature type="transmembrane region" description="Helical" evidence="16">
    <location>
        <begin position="32"/>
        <end position="49"/>
    </location>
</feature>
<keyword evidence="8 16" id="KW-0973">c-di-GMP</keyword>
<evidence type="ECO:0000256" key="3">
    <source>
        <dbReference type="ARBA" id="ARBA00006739"/>
    </source>
</evidence>
<comment type="caution">
    <text evidence="20">The sequence shown here is derived from an EMBL/GenBank/DDBJ whole genome shotgun (WGS) entry which is preliminary data.</text>
</comment>
<feature type="domain" description="Glycosyltransferase 2-like" evidence="18">
    <location>
        <begin position="135"/>
        <end position="305"/>
    </location>
</feature>
<evidence type="ECO:0000256" key="11">
    <source>
        <dbReference type="ARBA" id="ARBA00022692"/>
    </source>
</evidence>
<dbReference type="Pfam" id="PF00535">
    <property type="entry name" value="Glycos_transf_2"/>
    <property type="match status" value="1"/>
</dbReference>
<comment type="similarity">
    <text evidence="3">Belongs to the glycosyltransferase 2 family.</text>
</comment>
<dbReference type="EC" id="2.4.1.12" evidence="4 16"/>
<feature type="region of interest" description="Disordered" evidence="17">
    <location>
        <begin position="695"/>
        <end position="717"/>
    </location>
</feature>
<dbReference type="Gene3D" id="3.90.550.10">
    <property type="entry name" value="Spore Coat Polysaccharide Biosynthesis Protein SpsA, Chain A"/>
    <property type="match status" value="1"/>
</dbReference>
<feature type="transmembrane region" description="Helical" evidence="16">
    <location>
        <begin position="419"/>
        <end position="436"/>
    </location>
</feature>
<feature type="transmembrane region" description="Helical" evidence="16">
    <location>
        <begin position="1470"/>
        <end position="1490"/>
    </location>
</feature>
<keyword evidence="14 16" id="KW-0472">Membrane</keyword>
<dbReference type="Pfam" id="PF07238">
    <property type="entry name" value="PilZ"/>
    <property type="match status" value="1"/>
</dbReference>
<dbReference type="PRINTS" id="PR01439">
    <property type="entry name" value="CELLSNTHASEA"/>
</dbReference>
<keyword evidence="10 16" id="KW-0808">Transferase</keyword>
<comment type="function">
    <text evidence="16">Catalytic subunit of cellulose synthase. It polymerizes uridine 5'-diphosphate glucose to cellulose.</text>
</comment>
<comment type="pathway">
    <text evidence="2 16">Glycan metabolism; bacterial cellulose biosynthesis.</text>
</comment>
<feature type="transmembrane region" description="Helical" evidence="16">
    <location>
        <begin position="56"/>
        <end position="74"/>
    </location>
</feature>
<dbReference type="InterPro" id="IPR018513">
    <property type="entry name" value="Cell_synthase_bac"/>
</dbReference>
<proteinExistence type="inferred from homology"/>
<dbReference type="NCBIfam" id="TIGR03030">
    <property type="entry name" value="CelA"/>
    <property type="match status" value="1"/>
</dbReference>
<dbReference type="Gene3D" id="2.40.10.220">
    <property type="entry name" value="predicted glycosyltransferase like domains"/>
    <property type="match status" value="1"/>
</dbReference>
<gene>
    <name evidence="20" type="primary">bcsA</name>
    <name evidence="20" type="ORF">EI168_12465</name>
</gene>
<protein>
    <recommendedName>
        <fullName evidence="5 16">Cellulose synthase catalytic subunit [UDP-forming]</fullName>
        <ecNumber evidence="4 16">2.4.1.12</ecNumber>
    </recommendedName>
</protein>
<dbReference type="SUPFAM" id="SSF53448">
    <property type="entry name" value="Nucleotide-diphospho-sugar transferases"/>
    <property type="match status" value="1"/>
</dbReference>
<evidence type="ECO:0000313" key="21">
    <source>
        <dbReference type="Proteomes" id="UP001645039"/>
    </source>
</evidence>
<evidence type="ECO:0000256" key="1">
    <source>
        <dbReference type="ARBA" id="ARBA00004429"/>
    </source>
</evidence>
<dbReference type="Pfam" id="PF03170">
    <property type="entry name" value="BcsB"/>
    <property type="match status" value="1"/>
</dbReference>
<accession>A0ABR9F3J1</accession>
<keyword evidence="9 16" id="KW-0328">Glycosyltransferase</keyword>
<feature type="domain" description="PilZ" evidence="19">
    <location>
        <begin position="554"/>
        <end position="649"/>
    </location>
</feature>
<dbReference type="InterPro" id="IPR050321">
    <property type="entry name" value="Glycosyltr_2/OpgH_subfam"/>
</dbReference>
<keyword evidence="13 16" id="KW-1133">Transmembrane helix</keyword>
<dbReference type="SUPFAM" id="SSF141371">
    <property type="entry name" value="PilZ domain-like"/>
    <property type="match status" value="1"/>
</dbReference>
<feature type="transmembrane region" description="Helical" evidence="16">
    <location>
        <begin position="728"/>
        <end position="749"/>
    </location>
</feature>
<evidence type="ECO:0000256" key="2">
    <source>
        <dbReference type="ARBA" id="ARBA00005186"/>
    </source>
</evidence>
<dbReference type="CDD" id="cd06421">
    <property type="entry name" value="CESA_CelA_like"/>
    <property type="match status" value="1"/>
</dbReference>
<evidence type="ECO:0000313" key="20">
    <source>
        <dbReference type="EMBL" id="MBE0400914.1"/>
    </source>
</evidence>
<dbReference type="InterPro" id="IPR003919">
    <property type="entry name" value="Cell_synth_A"/>
</dbReference>
<keyword evidence="6 16" id="KW-1003">Cell membrane</keyword>
<evidence type="ECO:0000256" key="5">
    <source>
        <dbReference type="ARBA" id="ARBA00018714"/>
    </source>
</evidence>
<evidence type="ECO:0000256" key="4">
    <source>
        <dbReference type="ARBA" id="ARBA00012539"/>
    </source>
</evidence>
<feature type="transmembrane region" description="Helical" evidence="16">
    <location>
        <begin position="89"/>
        <end position="110"/>
    </location>
</feature>
<name>A0ABR9F3J1_9GAMM</name>
<dbReference type="PANTHER" id="PTHR43867">
    <property type="entry name" value="CELLULOSE SYNTHASE CATALYTIC SUBUNIT A [UDP-FORMING]"/>
    <property type="match status" value="1"/>
</dbReference>
<evidence type="ECO:0000256" key="10">
    <source>
        <dbReference type="ARBA" id="ARBA00022679"/>
    </source>
</evidence>
<evidence type="ECO:0000256" key="9">
    <source>
        <dbReference type="ARBA" id="ARBA00022676"/>
    </source>
</evidence>
<dbReference type="InterPro" id="IPR009875">
    <property type="entry name" value="PilZ_domain"/>
</dbReference>
<evidence type="ECO:0000259" key="18">
    <source>
        <dbReference type="Pfam" id="PF00535"/>
    </source>
</evidence>
<dbReference type="Proteomes" id="UP001645039">
    <property type="component" value="Unassembled WGS sequence"/>
</dbReference>
<evidence type="ECO:0000256" key="6">
    <source>
        <dbReference type="ARBA" id="ARBA00022475"/>
    </source>
</evidence>
<dbReference type="PANTHER" id="PTHR43867:SF2">
    <property type="entry name" value="CELLULOSE SYNTHASE CATALYTIC SUBUNIT A [UDP-FORMING]"/>
    <property type="match status" value="1"/>
</dbReference>
<organism evidence="20 21">
    <name type="scientific">Halomonas casei</name>
    <dbReference type="NCBI Taxonomy" id="2742613"/>
    <lineage>
        <taxon>Bacteria</taxon>
        <taxon>Pseudomonadati</taxon>
        <taxon>Pseudomonadota</taxon>
        <taxon>Gammaproteobacteria</taxon>
        <taxon>Oceanospirillales</taxon>
        <taxon>Halomonadaceae</taxon>
        <taxon>Halomonas</taxon>
    </lineage>
</organism>
<keyword evidence="7 16" id="KW-0997">Cell inner membrane</keyword>
<evidence type="ECO:0000256" key="7">
    <source>
        <dbReference type="ARBA" id="ARBA00022519"/>
    </source>
</evidence>
<comment type="cofactor">
    <cofactor evidence="16">
        <name>Mg(2+)</name>
        <dbReference type="ChEBI" id="CHEBI:18420"/>
    </cofactor>
</comment>
<dbReference type="InterPro" id="IPR001173">
    <property type="entry name" value="Glyco_trans_2-like"/>
</dbReference>
<dbReference type="RefSeq" id="WP_192536055.1">
    <property type="nucleotide sequence ID" value="NZ_RRZD01000011.1"/>
</dbReference>
<dbReference type="EMBL" id="RRZD01000011">
    <property type="protein sequence ID" value="MBE0400914.1"/>
    <property type="molecule type" value="Genomic_DNA"/>
</dbReference>
<keyword evidence="12 16" id="KW-0135">Cellulose biosynthesis</keyword>
<feature type="transmembrane region" description="Helical" evidence="16">
    <location>
        <begin position="393"/>
        <end position="413"/>
    </location>
</feature>
<evidence type="ECO:0000256" key="15">
    <source>
        <dbReference type="ARBA" id="ARBA00048682"/>
    </source>
</evidence>
<reference evidence="20 21" key="1">
    <citation type="submission" date="2020-07" db="EMBL/GenBank/DDBJ databases">
        <title>Halophilic bacteria isolated from french cheeses.</title>
        <authorList>
            <person name="Kothe C.I."/>
            <person name="Farah-Kraiem B."/>
            <person name="Renault P."/>
            <person name="Dridi B."/>
        </authorList>
    </citation>
    <scope>NUCLEOTIDE SEQUENCE [LARGE SCALE GENOMIC DNA]</scope>
    <source>
        <strain evidence="20 21">FME1</strain>
    </source>
</reference>
<dbReference type="InterPro" id="IPR029044">
    <property type="entry name" value="Nucleotide-diphossugar_trans"/>
</dbReference>
<evidence type="ECO:0000256" key="8">
    <source>
        <dbReference type="ARBA" id="ARBA00022636"/>
    </source>
</evidence>
<feature type="transmembrane region" description="Helical" evidence="16">
    <location>
        <begin position="498"/>
        <end position="517"/>
    </location>
</feature>
<keyword evidence="21" id="KW-1185">Reference proteome</keyword>
<comment type="subcellular location">
    <subcellularLocation>
        <location evidence="1">Cell inner membrane</location>
        <topology evidence="1">Multi-pass membrane protein</topology>
    </subcellularLocation>
</comment>
<feature type="transmembrane region" description="Helical" evidence="16">
    <location>
        <begin position="529"/>
        <end position="550"/>
    </location>
</feature>
<evidence type="ECO:0000256" key="16">
    <source>
        <dbReference type="RuleBase" id="RU365020"/>
    </source>
</evidence>
<evidence type="ECO:0000256" key="17">
    <source>
        <dbReference type="SAM" id="MobiDB-lite"/>
    </source>
</evidence>
<evidence type="ECO:0000256" key="13">
    <source>
        <dbReference type="ARBA" id="ARBA00022989"/>
    </source>
</evidence>
<comment type="catalytic activity">
    <reaction evidence="15 16">
        <text>[(1-&gt;4)-beta-D-glucosyl](n) + UDP-alpha-D-glucose = [(1-&gt;4)-beta-D-glucosyl](n+1) + UDP + H(+)</text>
        <dbReference type="Rhea" id="RHEA:19929"/>
        <dbReference type="Rhea" id="RHEA-COMP:10033"/>
        <dbReference type="Rhea" id="RHEA-COMP:10034"/>
        <dbReference type="ChEBI" id="CHEBI:15378"/>
        <dbReference type="ChEBI" id="CHEBI:18246"/>
        <dbReference type="ChEBI" id="CHEBI:58223"/>
        <dbReference type="ChEBI" id="CHEBI:58885"/>
        <dbReference type="EC" id="2.4.1.12"/>
    </reaction>
</comment>
<evidence type="ECO:0000259" key="19">
    <source>
        <dbReference type="Pfam" id="PF07238"/>
    </source>
</evidence>